<feature type="compositionally biased region" description="Basic and acidic residues" evidence="7">
    <location>
        <begin position="23"/>
        <end position="32"/>
    </location>
</feature>
<dbReference type="PANTHER" id="PTHR46626">
    <property type="entry name" value="RETICULON-LIKE PROTEIN B17"/>
    <property type="match status" value="1"/>
</dbReference>
<dbReference type="PANTHER" id="PTHR46626:SF1">
    <property type="entry name" value="RETICULON-LIKE PROTEIN B21"/>
    <property type="match status" value="1"/>
</dbReference>
<feature type="domain" description="Reticulon" evidence="8">
    <location>
        <begin position="373"/>
        <end position="529"/>
    </location>
</feature>
<dbReference type="GO" id="GO:0005789">
    <property type="term" value="C:endoplasmic reticulum membrane"/>
    <property type="evidence" value="ECO:0007669"/>
    <property type="project" value="UniProtKB-SubCell"/>
</dbReference>
<evidence type="ECO:0000256" key="2">
    <source>
        <dbReference type="ARBA" id="ARBA00022692"/>
    </source>
</evidence>
<dbReference type="STRING" id="1590841.A0A2R6QHK3"/>
<keyword evidence="5 6" id="KW-0472">Membrane</keyword>
<sequence length="625" mass="70206">MEVGGRKSTAKGGGVVAGSVWESRMKSDEVKGGIKVFNGEEPSEETGERKSRPKQSPTVVSGKRKTWKSDNSDGFEKSPIQIARQRSDLKIDLNEQSKELSKSADGMIKKSSIQSKKTRSELSASVDGIQRSPIQKVRTRSEEDKEISISVDRIEKNPVQIRKAKSESQKLIGPSPENSAQLRKVKSESYKGLGESVDVNESNSIEPETAKLESVETIEKNPVEVEKSRSDEACKEIDLCEEKTISSGLSNVGMVTSVPEMMMIVDDGDDFGEGDDDWDEELDDEIEIEEEKKKFEVKEIDVTDQKPKPKQVVNEEKSIPTSPIVKKQGPPLVNQSRTHPISTKTKASPVSNGFQANTGFQRIPETHNKLQSLVDLVMWRDVSKSAFVFGIGSFIIMSSSYTKDLNISFITVVSYLGLVYLAAIFLFRSIICRGVIDVDYTSQDYVVGEEEAVWLLKMVLPYLNEFLVKLKDLFSGDPATTMKLAVLLFALARCGSSITIWKMAKLGFFGVFTLPKICSSYSKQLTAYAKFWVRRFKDAWESCSHKKVVALGIFTLVWNLSSVVARIWAVFMLYVAFRYYQQSVMRDEWMEEEPKCETSWRAPISGHRRGRGPTSVEVKKDKKRF</sequence>
<dbReference type="FunCoup" id="A0A2R6QHK3">
    <property type="interactions" value="84"/>
</dbReference>
<feature type="compositionally biased region" description="Basic and acidic residues" evidence="7">
    <location>
        <begin position="67"/>
        <end position="76"/>
    </location>
</feature>
<dbReference type="OMA" id="DSHRIPD"/>
<evidence type="ECO:0000256" key="6">
    <source>
        <dbReference type="RuleBase" id="RU363132"/>
    </source>
</evidence>
<feature type="compositionally biased region" description="Basic and acidic residues" evidence="7">
    <location>
        <begin position="139"/>
        <end position="156"/>
    </location>
</feature>
<dbReference type="InterPro" id="IPR003388">
    <property type="entry name" value="Reticulon"/>
</dbReference>
<reference evidence="9 10" key="1">
    <citation type="submission" date="2017-07" db="EMBL/GenBank/DDBJ databases">
        <title>An improved, manually edited Actinidia chinensis var. chinensis (kiwifruit) genome highlights the challenges associated with draft genomes and gene prediction in plants.</title>
        <authorList>
            <person name="Pilkington S."/>
            <person name="Crowhurst R."/>
            <person name="Hilario E."/>
            <person name="Nardozza S."/>
            <person name="Fraser L."/>
            <person name="Peng Y."/>
            <person name="Gunaseelan K."/>
            <person name="Simpson R."/>
            <person name="Tahir J."/>
            <person name="Deroles S."/>
            <person name="Templeton K."/>
            <person name="Luo Z."/>
            <person name="Davy M."/>
            <person name="Cheng C."/>
            <person name="Mcneilage M."/>
            <person name="Scaglione D."/>
            <person name="Liu Y."/>
            <person name="Zhang Q."/>
            <person name="Datson P."/>
            <person name="De Silva N."/>
            <person name="Gardiner S."/>
            <person name="Bassett H."/>
            <person name="Chagne D."/>
            <person name="Mccallum J."/>
            <person name="Dzierzon H."/>
            <person name="Deng C."/>
            <person name="Wang Y.-Y."/>
            <person name="Barron N."/>
            <person name="Manako K."/>
            <person name="Bowen J."/>
            <person name="Foster T."/>
            <person name="Erridge Z."/>
            <person name="Tiffin H."/>
            <person name="Waite C."/>
            <person name="Davies K."/>
            <person name="Grierson E."/>
            <person name="Laing W."/>
            <person name="Kirk R."/>
            <person name="Chen X."/>
            <person name="Wood M."/>
            <person name="Montefiori M."/>
            <person name="Brummell D."/>
            <person name="Schwinn K."/>
            <person name="Catanach A."/>
            <person name="Fullerton C."/>
            <person name="Li D."/>
            <person name="Meiyalaghan S."/>
            <person name="Nieuwenhuizen N."/>
            <person name="Read N."/>
            <person name="Prakash R."/>
            <person name="Hunter D."/>
            <person name="Zhang H."/>
            <person name="Mckenzie M."/>
            <person name="Knabel M."/>
            <person name="Harris A."/>
            <person name="Allan A."/>
            <person name="Chen A."/>
            <person name="Janssen B."/>
            <person name="Plunkett B."/>
            <person name="Dwamena C."/>
            <person name="Voogd C."/>
            <person name="Leif D."/>
            <person name="Lafferty D."/>
            <person name="Souleyre E."/>
            <person name="Varkonyi-Gasic E."/>
            <person name="Gambi F."/>
            <person name="Hanley J."/>
            <person name="Yao J.-L."/>
            <person name="Cheung J."/>
            <person name="David K."/>
            <person name="Warren B."/>
            <person name="Marsh K."/>
            <person name="Snowden K."/>
            <person name="Lin-Wang K."/>
            <person name="Brian L."/>
            <person name="Martinez-Sanchez M."/>
            <person name="Wang M."/>
            <person name="Ileperuma N."/>
            <person name="Macnee N."/>
            <person name="Campin R."/>
            <person name="Mcatee P."/>
            <person name="Drummond R."/>
            <person name="Espley R."/>
            <person name="Ireland H."/>
            <person name="Wu R."/>
            <person name="Atkinson R."/>
            <person name="Karunairetnam S."/>
            <person name="Bulley S."/>
            <person name="Chunkath S."/>
            <person name="Hanley Z."/>
            <person name="Storey R."/>
            <person name="Thrimawithana A."/>
            <person name="Thomson S."/>
            <person name="David C."/>
            <person name="Testolin R."/>
        </authorList>
    </citation>
    <scope>NUCLEOTIDE SEQUENCE [LARGE SCALE GENOMIC DNA]</scope>
    <source>
        <strain evidence="10">cv. Red5</strain>
        <tissue evidence="9">Young leaf</tissue>
    </source>
</reference>
<feature type="compositionally biased region" description="Basic and acidic residues" evidence="7">
    <location>
        <begin position="85"/>
        <end position="102"/>
    </location>
</feature>
<evidence type="ECO:0000256" key="5">
    <source>
        <dbReference type="ARBA" id="ARBA00023136"/>
    </source>
</evidence>
<dbReference type="InterPro" id="IPR044647">
    <property type="entry name" value="RTNLB17/18/21"/>
</dbReference>
<feature type="transmembrane region" description="Helical" evidence="6">
    <location>
        <begin position="407"/>
        <end position="427"/>
    </location>
</feature>
<reference evidence="10" key="2">
    <citation type="journal article" date="2018" name="BMC Genomics">
        <title>A manually annotated Actinidia chinensis var. chinensis (kiwifruit) genome highlights the challenges associated with draft genomes and gene prediction in plants.</title>
        <authorList>
            <person name="Pilkington S.M."/>
            <person name="Crowhurst R."/>
            <person name="Hilario E."/>
            <person name="Nardozza S."/>
            <person name="Fraser L."/>
            <person name="Peng Y."/>
            <person name="Gunaseelan K."/>
            <person name="Simpson R."/>
            <person name="Tahir J."/>
            <person name="Deroles S.C."/>
            <person name="Templeton K."/>
            <person name="Luo Z."/>
            <person name="Davy M."/>
            <person name="Cheng C."/>
            <person name="McNeilage M."/>
            <person name="Scaglione D."/>
            <person name="Liu Y."/>
            <person name="Zhang Q."/>
            <person name="Datson P."/>
            <person name="De Silva N."/>
            <person name="Gardiner S.E."/>
            <person name="Bassett H."/>
            <person name="Chagne D."/>
            <person name="McCallum J."/>
            <person name="Dzierzon H."/>
            <person name="Deng C."/>
            <person name="Wang Y.Y."/>
            <person name="Barron L."/>
            <person name="Manako K."/>
            <person name="Bowen J."/>
            <person name="Foster T.M."/>
            <person name="Erridge Z.A."/>
            <person name="Tiffin H."/>
            <person name="Waite C.N."/>
            <person name="Davies K.M."/>
            <person name="Grierson E.P."/>
            <person name="Laing W.A."/>
            <person name="Kirk R."/>
            <person name="Chen X."/>
            <person name="Wood M."/>
            <person name="Montefiori M."/>
            <person name="Brummell D.A."/>
            <person name="Schwinn K.E."/>
            <person name="Catanach A."/>
            <person name="Fullerton C."/>
            <person name="Li D."/>
            <person name="Meiyalaghan S."/>
            <person name="Nieuwenhuizen N."/>
            <person name="Read N."/>
            <person name="Prakash R."/>
            <person name="Hunter D."/>
            <person name="Zhang H."/>
            <person name="McKenzie M."/>
            <person name="Knabel M."/>
            <person name="Harris A."/>
            <person name="Allan A.C."/>
            <person name="Gleave A."/>
            <person name="Chen A."/>
            <person name="Janssen B.J."/>
            <person name="Plunkett B."/>
            <person name="Ampomah-Dwamena C."/>
            <person name="Voogd C."/>
            <person name="Leif D."/>
            <person name="Lafferty D."/>
            <person name="Souleyre E.J.F."/>
            <person name="Varkonyi-Gasic E."/>
            <person name="Gambi F."/>
            <person name="Hanley J."/>
            <person name="Yao J.L."/>
            <person name="Cheung J."/>
            <person name="David K.M."/>
            <person name="Warren B."/>
            <person name="Marsh K."/>
            <person name="Snowden K.C."/>
            <person name="Lin-Wang K."/>
            <person name="Brian L."/>
            <person name="Martinez-Sanchez M."/>
            <person name="Wang M."/>
            <person name="Ileperuma N."/>
            <person name="Macnee N."/>
            <person name="Campin R."/>
            <person name="McAtee P."/>
            <person name="Drummond R.S.M."/>
            <person name="Espley R.V."/>
            <person name="Ireland H.S."/>
            <person name="Wu R."/>
            <person name="Atkinson R.G."/>
            <person name="Karunairetnam S."/>
            <person name="Bulley S."/>
            <person name="Chunkath S."/>
            <person name="Hanley Z."/>
            <person name="Storey R."/>
            <person name="Thrimawithana A.H."/>
            <person name="Thomson S."/>
            <person name="David C."/>
            <person name="Testolin R."/>
            <person name="Huang H."/>
            <person name="Hellens R.P."/>
            <person name="Schaffer R.J."/>
        </authorList>
    </citation>
    <scope>NUCLEOTIDE SEQUENCE [LARGE SCALE GENOMIC DNA]</scope>
    <source>
        <strain evidence="10">cv. Red5</strain>
    </source>
</reference>
<name>A0A2R6QHK3_ACTCC</name>
<evidence type="ECO:0000313" key="9">
    <source>
        <dbReference type="EMBL" id="PSS08111.1"/>
    </source>
</evidence>
<evidence type="ECO:0000313" key="10">
    <source>
        <dbReference type="Proteomes" id="UP000241394"/>
    </source>
</evidence>
<organism evidence="9 10">
    <name type="scientific">Actinidia chinensis var. chinensis</name>
    <name type="common">Chinese soft-hair kiwi</name>
    <dbReference type="NCBI Taxonomy" id="1590841"/>
    <lineage>
        <taxon>Eukaryota</taxon>
        <taxon>Viridiplantae</taxon>
        <taxon>Streptophyta</taxon>
        <taxon>Embryophyta</taxon>
        <taxon>Tracheophyta</taxon>
        <taxon>Spermatophyta</taxon>
        <taxon>Magnoliopsida</taxon>
        <taxon>eudicotyledons</taxon>
        <taxon>Gunneridae</taxon>
        <taxon>Pentapetalae</taxon>
        <taxon>asterids</taxon>
        <taxon>Ericales</taxon>
        <taxon>Actinidiaceae</taxon>
        <taxon>Actinidia</taxon>
    </lineage>
</organism>
<dbReference type="EMBL" id="NKQK01000016">
    <property type="protein sequence ID" value="PSS08111.1"/>
    <property type="molecule type" value="Genomic_DNA"/>
</dbReference>
<dbReference type="AlphaFoldDB" id="A0A2R6QHK3"/>
<evidence type="ECO:0000259" key="8">
    <source>
        <dbReference type="PROSITE" id="PS50845"/>
    </source>
</evidence>
<protein>
    <recommendedName>
        <fullName evidence="6">Reticulon-like protein</fullName>
    </recommendedName>
</protein>
<dbReference type="Proteomes" id="UP000241394">
    <property type="component" value="Chromosome LG16"/>
</dbReference>
<keyword evidence="3 6" id="KW-0256">Endoplasmic reticulum</keyword>
<feature type="region of interest" description="Disordered" evidence="7">
    <location>
        <begin position="601"/>
        <end position="625"/>
    </location>
</feature>
<dbReference type="OrthoDB" id="10249888at2759"/>
<evidence type="ECO:0000256" key="3">
    <source>
        <dbReference type="ARBA" id="ARBA00022824"/>
    </source>
</evidence>
<feature type="transmembrane region" description="Helical" evidence="6">
    <location>
        <begin position="556"/>
        <end position="577"/>
    </location>
</feature>
<keyword evidence="4 6" id="KW-1133">Transmembrane helix</keyword>
<proteinExistence type="predicted"/>
<keyword evidence="10" id="KW-1185">Reference proteome</keyword>
<dbReference type="Gramene" id="PSS08111">
    <property type="protein sequence ID" value="PSS08111"/>
    <property type="gene ID" value="CEY00_Acc18480"/>
</dbReference>
<dbReference type="Pfam" id="PF02453">
    <property type="entry name" value="Reticulon"/>
    <property type="match status" value="1"/>
</dbReference>
<feature type="transmembrane region" description="Helical" evidence="6">
    <location>
        <begin position="484"/>
        <end position="504"/>
    </location>
</feature>
<feature type="compositionally biased region" description="Basic and acidic residues" evidence="7">
    <location>
        <begin position="305"/>
        <end position="318"/>
    </location>
</feature>
<comment type="caution">
    <text evidence="9">The sequence shown here is derived from an EMBL/GenBank/DDBJ whole genome shotgun (WGS) entry which is preliminary data.</text>
</comment>
<dbReference type="PROSITE" id="PS50845">
    <property type="entry name" value="RETICULON"/>
    <property type="match status" value="1"/>
</dbReference>
<feature type="region of interest" description="Disordered" evidence="7">
    <location>
        <begin position="305"/>
        <end position="349"/>
    </location>
</feature>
<dbReference type="InParanoid" id="A0A2R6QHK3"/>
<evidence type="ECO:0000256" key="7">
    <source>
        <dbReference type="SAM" id="MobiDB-lite"/>
    </source>
</evidence>
<comment type="subcellular location">
    <subcellularLocation>
        <location evidence="1 6">Endoplasmic reticulum membrane</location>
        <topology evidence="1 6">Multi-pass membrane protein</topology>
    </subcellularLocation>
</comment>
<evidence type="ECO:0000256" key="4">
    <source>
        <dbReference type="ARBA" id="ARBA00022989"/>
    </source>
</evidence>
<feature type="region of interest" description="Disordered" evidence="7">
    <location>
        <begin position="1"/>
        <end position="184"/>
    </location>
</feature>
<keyword evidence="2 6" id="KW-0812">Transmembrane</keyword>
<evidence type="ECO:0000256" key="1">
    <source>
        <dbReference type="ARBA" id="ARBA00004477"/>
    </source>
</evidence>
<accession>A0A2R6QHK3</accession>
<gene>
    <name evidence="9" type="ORF">CEY00_Acc18480</name>
</gene>
<feature type="compositionally biased region" description="Polar residues" evidence="7">
    <location>
        <begin position="333"/>
        <end position="349"/>
    </location>
</feature>